<proteinExistence type="predicted"/>
<keyword evidence="2" id="KW-1133">Transmembrane helix</keyword>
<dbReference type="EMBL" id="BAAAYL010000001">
    <property type="protein sequence ID" value="GAA3374517.1"/>
    <property type="molecule type" value="Genomic_DNA"/>
</dbReference>
<organism evidence="3 4">
    <name type="scientific">Streptomyces sannanensis</name>
    <dbReference type="NCBI Taxonomy" id="285536"/>
    <lineage>
        <taxon>Bacteria</taxon>
        <taxon>Bacillati</taxon>
        <taxon>Actinomycetota</taxon>
        <taxon>Actinomycetes</taxon>
        <taxon>Kitasatosporales</taxon>
        <taxon>Streptomycetaceae</taxon>
        <taxon>Streptomyces</taxon>
    </lineage>
</organism>
<feature type="transmembrane region" description="Helical" evidence="2">
    <location>
        <begin position="139"/>
        <end position="156"/>
    </location>
</feature>
<keyword evidence="2" id="KW-0812">Transmembrane</keyword>
<sequence>MSQSVPPAGNPFADGAAPVAPTPPPAPARDNIGLGLLVAVVTALVAAGVYGGIAGAIEREIGWAAVGVGFVIGLASGKAGGGSPVLAGASALLSLGAVYLGQLVAIAVIAAKEFDSSFTKMFFDRFDLLTQAWKESTDAMTFLFFAIAAVAAFSGAKKAAA</sequence>
<gene>
    <name evidence="3" type="ORF">GCM10020367_38690</name>
</gene>
<keyword evidence="2" id="KW-0472">Membrane</keyword>
<dbReference type="Proteomes" id="UP001499990">
    <property type="component" value="Unassembled WGS sequence"/>
</dbReference>
<accession>A0ABP6SEF0</accession>
<evidence type="ECO:0000256" key="1">
    <source>
        <dbReference type="SAM" id="MobiDB-lite"/>
    </source>
</evidence>
<keyword evidence="4" id="KW-1185">Reference proteome</keyword>
<protein>
    <recommendedName>
        <fullName evidence="5">Integral membrane protein</fullName>
    </recommendedName>
</protein>
<feature type="transmembrane region" description="Helical" evidence="2">
    <location>
        <begin position="61"/>
        <end position="79"/>
    </location>
</feature>
<evidence type="ECO:0000313" key="3">
    <source>
        <dbReference type="EMBL" id="GAA3374517.1"/>
    </source>
</evidence>
<dbReference type="RefSeq" id="WP_345039268.1">
    <property type="nucleotide sequence ID" value="NZ_BAAAYL010000001.1"/>
</dbReference>
<evidence type="ECO:0008006" key="5">
    <source>
        <dbReference type="Google" id="ProtNLM"/>
    </source>
</evidence>
<feature type="transmembrane region" description="Helical" evidence="2">
    <location>
        <begin position="32"/>
        <end position="54"/>
    </location>
</feature>
<reference evidence="4" key="1">
    <citation type="journal article" date="2019" name="Int. J. Syst. Evol. Microbiol.">
        <title>The Global Catalogue of Microorganisms (GCM) 10K type strain sequencing project: providing services to taxonomists for standard genome sequencing and annotation.</title>
        <authorList>
            <consortium name="The Broad Institute Genomics Platform"/>
            <consortium name="The Broad Institute Genome Sequencing Center for Infectious Disease"/>
            <person name="Wu L."/>
            <person name="Ma J."/>
        </authorList>
    </citation>
    <scope>NUCLEOTIDE SEQUENCE [LARGE SCALE GENOMIC DNA]</scope>
    <source>
        <strain evidence="4">JCM 9651</strain>
    </source>
</reference>
<evidence type="ECO:0000313" key="4">
    <source>
        <dbReference type="Proteomes" id="UP001499990"/>
    </source>
</evidence>
<feature type="transmembrane region" description="Helical" evidence="2">
    <location>
        <begin position="85"/>
        <end position="111"/>
    </location>
</feature>
<name>A0ABP6SEF0_9ACTN</name>
<evidence type="ECO:0000256" key="2">
    <source>
        <dbReference type="SAM" id="Phobius"/>
    </source>
</evidence>
<comment type="caution">
    <text evidence="3">The sequence shown here is derived from an EMBL/GenBank/DDBJ whole genome shotgun (WGS) entry which is preliminary data.</text>
</comment>
<feature type="region of interest" description="Disordered" evidence="1">
    <location>
        <begin position="1"/>
        <end position="24"/>
    </location>
</feature>